<organism evidence="16 17">
    <name type="scientific">Halothermothrix orenii (strain H 168 / OCM 544 / DSM 9562)</name>
    <dbReference type="NCBI Taxonomy" id="373903"/>
    <lineage>
        <taxon>Bacteria</taxon>
        <taxon>Bacillati</taxon>
        <taxon>Bacillota</taxon>
        <taxon>Clostridia</taxon>
        <taxon>Halanaerobiales</taxon>
        <taxon>Halothermotrichaceae</taxon>
        <taxon>Halothermothrix</taxon>
    </lineage>
</organism>
<evidence type="ECO:0000256" key="3">
    <source>
        <dbReference type="ARBA" id="ARBA00011738"/>
    </source>
</evidence>
<keyword evidence="17" id="KW-1185">Reference proteome</keyword>
<dbReference type="Pfam" id="PF00152">
    <property type="entry name" value="tRNA-synt_2"/>
    <property type="match status" value="1"/>
</dbReference>
<dbReference type="GO" id="GO:0140096">
    <property type="term" value="F:catalytic activity, acting on a protein"/>
    <property type="evidence" value="ECO:0007669"/>
    <property type="project" value="UniProtKB-ARBA"/>
</dbReference>
<evidence type="ECO:0000256" key="10">
    <source>
        <dbReference type="ARBA" id="ARBA00022917"/>
    </source>
</evidence>
<dbReference type="InterPro" id="IPR018149">
    <property type="entry name" value="Lys-tRNA-synth_II_C"/>
</dbReference>
<dbReference type="SUPFAM" id="SSF55681">
    <property type="entry name" value="Class II aaRS and biotin synthetases"/>
    <property type="match status" value="1"/>
</dbReference>
<comment type="cofactor">
    <cofactor evidence="13 14">
        <name>Mg(2+)</name>
        <dbReference type="ChEBI" id="CHEBI:18420"/>
    </cofactor>
    <text evidence="13 14">Binds 3 Mg(2+) ions per subunit.</text>
</comment>
<dbReference type="PANTHER" id="PTHR42918">
    <property type="entry name" value="LYSYL-TRNA SYNTHETASE"/>
    <property type="match status" value="1"/>
</dbReference>
<dbReference type="NCBIfam" id="TIGR00499">
    <property type="entry name" value="lysS_bact"/>
    <property type="match status" value="1"/>
</dbReference>
<dbReference type="GO" id="GO:0005524">
    <property type="term" value="F:ATP binding"/>
    <property type="evidence" value="ECO:0007669"/>
    <property type="project" value="UniProtKB-UniRule"/>
</dbReference>
<evidence type="ECO:0000256" key="11">
    <source>
        <dbReference type="ARBA" id="ARBA00023146"/>
    </source>
</evidence>
<keyword evidence="7 13" id="KW-0547">Nucleotide-binding</keyword>
<dbReference type="InterPro" id="IPR045864">
    <property type="entry name" value="aa-tRNA-synth_II/BPL/LPL"/>
</dbReference>
<feature type="domain" description="Aminoacyl-transfer RNA synthetases class-II family profile" evidence="15">
    <location>
        <begin position="174"/>
        <end position="489"/>
    </location>
</feature>
<keyword evidence="4 13" id="KW-0963">Cytoplasm</keyword>
<evidence type="ECO:0000256" key="5">
    <source>
        <dbReference type="ARBA" id="ARBA00022598"/>
    </source>
</evidence>
<keyword evidence="6 13" id="KW-0479">Metal-binding</keyword>
<dbReference type="eggNOG" id="COG1190">
    <property type="taxonomic scope" value="Bacteria"/>
</dbReference>
<dbReference type="Proteomes" id="UP000000719">
    <property type="component" value="Chromosome"/>
</dbReference>
<evidence type="ECO:0000256" key="7">
    <source>
        <dbReference type="ARBA" id="ARBA00022741"/>
    </source>
</evidence>
<dbReference type="GO" id="GO:0000287">
    <property type="term" value="F:magnesium ion binding"/>
    <property type="evidence" value="ECO:0007669"/>
    <property type="project" value="UniProtKB-UniRule"/>
</dbReference>
<comment type="similarity">
    <text evidence="2 13">Belongs to the class-II aminoacyl-tRNA synthetase family.</text>
</comment>
<dbReference type="SUPFAM" id="SSF50249">
    <property type="entry name" value="Nucleic acid-binding proteins"/>
    <property type="match status" value="1"/>
</dbReference>
<keyword evidence="10 13" id="KW-0648">Protein biosynthesis</keyword>
<dbReference type="GO" id="GO:0005829">
    <property type="term" value="C:cytosol"/>
    <property type="evidence" value="ECO:0007669"/>
    <property type="project" value="TreeGrafter"/>
</dbReference>
<name>B8D082_HALOH</name>
<dbReference type="InterPro" id="IPR034762">
    <property type="entry name" value="Lys-tRNA-ligase_II_bac/euk"/>
</dbReference>
<dbReference type="GO" id="GO:0004824">
    <property type="term" value="F:lysine-tRNA ligase activity"/>
    <property type="evidence" value="ECO:0007669"/>
    <property type="project" value="UniProtKB-UniRule"/>
</dbReference>
<feature type="binding site" evidence="13">
    <location>
        <position position="408"/>
    </location>
    <ligand>
        <name>Mg(2+)</name>
        <dbReference type="ChEBI" id="CHEBI:18420"/>
        <label>2</label>
    </ligand>
</feature>
<dbReference type="Pfam" id="PF01336">
    <property type="entry name" value="tRNA_anti-codon"/>
    <property type="match status" value="1"/>
</dbReference>
<sequence>MTEGNIEDFNELIAQRLENKKELEKNGIKTYGEKYPVSNHAREIEDNFEEFEGKKVSLSGRIMAKRTHGKASFADIQDVTGKIQLYVKVDIVGEKEYELFTGLDIGDIIGVTGEVFKTRRGQISVKVHSFRLLTKSLRPLPEKWHGLRDKELRYRQRYLDLIVNPEVRKTFITRSKIIREIRKYLEDKGFLEVETPMMHPIAGGANARPFITHHNALDIDLYLRIAPELYLKRLIVGGFERVFEINRNFRNEGMSYKHNPEFTMLELYQAQADYHDMMDLTEDLIYNVAKKVLGTTKISYQGQEIDLTPPWNRVTMVEAVKEHTGVDFNEIKSDEEARKAAEGLGIELEGKPSRGKVLNEIFEEKVEDKLVQPTFIMDYPIEVSPLAKRKDDNPDFTYRFEAFINSWEIANAFSELNNPIDQRERFEEQVKQRAQGDDEAQMMDEDYVRALEYGMPPTGGLGIGIDRLIMVLTDSPSIRDVILFPTMRPEK</sequence>
<dbReference type="EMBL" id="CP001098">
    <property type="protein sequence ID" value="ACL68836.1"/>
    <property type="molecule type" value="Genomic_DNA"/>
</dbReference>
<feature type="binding site" evidence="13">
    <location>
        <position position="401"/>
    </location>
    <ligand>
        <name>Mg(2+)</name>
        <dbReference type="ChEBI" id="CHEBI:18420"/>
        <label>1</label>
    </ligand>
</feature>
<evidence type="ECO:0000256" key="14">
    <source>
        <dbReference type="RuleBase" id="RU000336"/>
    </source>
</evidence>
<evidence type="ECO:0000313" key="17">
    <source>
        <dbReference type="Proteomes" id="UP000000719"/>
    </source>
</evidence>
<dbReference type="InterPro" id="IPR004364">
    <property type="entry name" value="Aa-tRNA-synt_II"/>
</dbReference>
<keyword evidence="9 13" id="KW-0460">Magnesium</keyword>
<evidence type="ECO:0000256" key="9">
    <source>
        <dbReference type="ARBA" id="ARBA00022842"/>
    </source>
</evidence>
<evidence type="ECO:0000313" key="16">
    <source>
        <dbReference type="EMBL" id="ACL68836.1"/>
    </source>
</evidence>
<evidence type="ECO:0000256" key="12">
    <source>
        <dbReference type="ARBA" id="ARBA00048573"/>
    </source>
</evidence>
<dbReference type="GO" id="GO:0006430">
    <property type="term" value="P:lysyl-tRNA aminoacylation"/>
    <property type="evidence" value="ECO:0007669"/>
    <property type="project" value="UniProtKB-UniRule"/>
</dbReference>
<dbReference type="FunFam" id="2.40.50.140:FF:000024">
    <property type="entry name" value="Lysine--tRNA ligase"/>
    <property type="match status" value="1"/>
</dbReference>
<dbReference type="InterPro" id="IPR012340">
    <property type="entry name" value="NA-bd_OB-fold"/>
</dbReference>
<evidence type="ECO:0000256" key="4">
    <source>
        <dbReference type="ARBA" id="ARBA00022490"/>
    </source>
</evidence>
<dbReference type="KEGG" id="hor:Hore_00750"/>
<keyword evidence="11 13" id="KW-0030">Aminoacyl-tRNA synthetase</keyword>
<dbReference type="InterPro" id="IPR006195">
    <property type="entry name" value="aa-tRNA-synth_II"/>
</dbReference>
<reference evidence="16 17" key="1">
    <citation type="journal article" date="2009" name="PLoS ONE">
        <title>Genome analysis of the anaerobic thermohalophilic bacterium Halothermothrix orenii.</title>
        <authorList>
            <person name="Mavromatis K."/>
            <person name="Ivanova N."/>
            <person name="Anderson I."/>
            <person name="Lykidis A."/>
            <person name="Hooper S.D."/>
            <person name="Sun H."/>
            <person name="Kunin V."/>
            <person name="Lapidus A."/>
            <person name="Hugenholtz P."/>
            <person name="Patel B."/>
            <person name="Kyrpides N.C."/>
        </authorList>
    </citation>
    <scope>NUCLEOTIDE SEQUENCE [LARGE SCALE GENOMIC DNA]</scope>
    <source>
        <strain evidence="17">H 168 / OCM 544 / DSM 9562</strain>
    </source>
</reference>
<proteinExistence type="inferred from homology"/>
<evidence type="ECO:0000256" key="1">
    <source>
        <dbReference type="ARBA" id="ARBA00004496"/>
    </source>
</evidence>
<comment type="catalytic activity">
    <reaction evidence="12 13 14">
        <text>tRNA(Lys) + L-lysine + ATP = L-lysyl-tRNA(Lys) + AMP + diphosphate</text>
        <dbReference type="Rhea" id="RHEA:20792"/>
        <dbReference type="Rhea" id="RHEA-COMP:9696"/>
        <dbReference type="Rhea" id="RHEA-COMP:9697"/>
        <dbReference type="ChEBI" id="CHEBI:30616"/>
        <dbReference type="ChEBI" id="CHEBI:32551"/>
        <dbReference type="ChEBI" id="CHEBI:33019"/>
        <dbReference type="ChEBI" id="CHEBI:78442"/>
        <dbReference type="ChEBI" id="CHEBI:78529"/>
        <dbReference type="ChEBI" id="CHEBI:456215"/>
        <dbReference type="EC" id="6.1.1.6"/>
    </reaction>
</comment>
<keyword evidence="5 13" id="KW-0436">Ligase</keyword>
<dbReference type="EC" id="6.1.1.6" evidence="13"/>
<comment type="subunit">
    <text evidence="3 13">Homodimer.</text>
</comment>
<dbReference type="PRINTS" id="PR00982">
    <property type="entry name" value="TRNASYNTHLYS"/>
</dbReference>
<dbReference type="InterPro" id="IPR004365">
    <property type="entry name" value="NA-bd_OB_tRNA"/>
</dbReference>
<gene>
    <name evidence="13" type="primary">lysS</name>
    <name evidence="16" type="ordered locus">Hore_00750</name>
</gene>
<dbReference type="RefSeq" id="WP_012635035.1">
    <property type="nucleotide sequence ID" value="NC_011899.1"/>
</dbReference>
<dbReference type="GO" id="GO:0000049">
    <property type="term" value="F:tRNA binding"/>
    <property type="evidence" value="ECO:0007669"/>
    <property type="project" value="TreeGrafter"/>
</dbReference>
<comment type="subcellular location">
    <subcellularLocation>
        <location evidence="1 13">Cytoplasm</location>
    </subcellularLocation>
</comment>
<protein>
    <recommendedName>
        <fullName evidence="13">Lysine--tRNA ligase</fullName>
        <ecNumber evidence="13">6.1.1.6</ecNumber>
    </recommendedName>
    <alternativeName>
        <fullName evidence="13">Lysyl-tRNA synthetase</fullName>
        <shortName evidence="13">LysRS</shortName>
    </alternativeName>
</protein>
<evidence type="ECO:0000256" key="6">
    <source>
        <dbReference type="ARBA" id="ARBA00022723"/>
    </source>
</evidence>
<dbReference type="STRING" id="373903.Hore_00750"/>
<dbReference type="GO" id="GO:0016740">
    <property type="term" value="F:transferase activity"/>
    <property type="evidence" value="ECO:0007669"/>
    <property type="project" value="UniProtKB-ARBA"/>
</dbReference>
<accession>B8D082</accession>
<dbReference type="OrthoDB" id="9801152at2"/>
<dbReference type="Gene3D" id="3.30.930.10">
    <property type="entry name" value="Bira Bifunctional Protein, Domain 2"/>
    <property type="match status" value="1"/>
</dbReference>
<keyword evidence="8 13" id="KW-0067">ATP-binding</keyword>
<dbReference type="HOGENOM" id="CLU_008255_6_0_9"/>
<dbReference type="InterPro" id="IPR002313">
    <property type="entry name" value="Lys-tRNA-ligase_II"/>
</dbReference>
<evidence type="ECO:0000256" key="13">
    <source>
        <dbReference type="HAMAP-Rule" id="MF_00252"/>
    </source>
</evidence>
<dbReference type="NCBIfam" id="NF001756">
    <property type="entry name" value="PRK00484.1"/>
    <property type="match status" value="1"/>
</dbReference>
<dbReference type="InterPro" id="IPR044136">
    <property type="entry name" value="Lys-tRNA-ligase_II_N"/>
</dbReference>
<evidence type="ECO:0000259" key="15">
    <source>
        <dbReference type="PROSITE" id="PS50862"/>
    </source>
</evidence>
<dbReference type="PROSITE" id="PS50862">
    <property type="entry name" value="AA_TRNA_LIGASE_II"/>
    <property type="match status" value="1"/>
</dbReference>
<dbReference type="CDD" id="cd04322">
    <property type="entry name" value="LysRS_N"/>
    <property type="match status" value="1"/>
</dbReference>
<dbReference type="PIRSF" id="PIRSF039101">
    <property type="entry name" value="LysRS2"/>
    <property type="match status" value="1"/>
</dbReference>
<dbReference type="AlphaFoldDB" id="B8D082"/>
<dbReference type="Gene3D" id="2.40.50.140">
    <property type="entry name" value="Nucleic acid-binding proteins"/>
    <property type="match status" value="1"/>
</dbReference>
<dbReference type="PANTHER" id="PTHR42918:SF15">
    <property type="entry name" value="LYSINE--TRNA LIGASE, CHLOROPLASTIC_MITOCHONDRIAL"/>
    <property type="match status" value="1"/>
</dbReference>
<dbReference type="FunFam" id="3.30.930.10:FF:000001">
    <property type="entry name" value="Lysine--tRNA ligase"/>
    <property type="match status" value="1"/>
</dbReference>
<dbReference type="HAMAP" id="MF_00252">
    <property type="entry name" value="Lys_tRNA_synth_class2"/>
    <property type="match status" value="1"/>
</dbReference>
<dbReference type="CDD" id="cd00775">
    <property type="entry name" value="LysRS_core"/>
    <property type="match status" value="1"/>
</dbReference>
<evidence type="ECO:0000256" key="2">
    <source>
        <dbReference type="ARBA" id="ARBA00008226"/>
    </source>
</evidence>
<evidence type="ECO:0000256" key="8">
    <source>
        <dbReference type="ARBA" id="ARBA00022840"/>
    </source>
</evidence>
<feature type="binding site" evidence="13">
    <location>
        <position position="408"/>
    </location>
    <ligand>
        <name>Mg(2+)</name>
        <dbReference type="ChEBI" id="CHEBI:18420"/>
        <label>1</label>
    </ligand>
</feature>